<dbReference type="EMBL" id="KZ084144">
    <property type="protein sequence ID" value="OSC97973.1"/>
    <property type="molecule type" value="Genomic_DNA"/>
</dbReference>
<proteinExistence type="predicted"/>
<name>A0A1Y2IBA3_TRAC3</name>
<dbReference type="OrthoDB" id="2740860at2759"/>
<dbReference type="AlphaFoldDB" id="A0A1Y2IBA3"/>
<accession>A0A1Y2IBA3</accession>
<protein>
    <recommendedName>
        <fullName evidence="3">F-box domain-containing protein</fullName>
    </recommendedName>
</protein>
<keyword evidence="2" id="KW-1185">Reference proteome</keyword>
<gene>
    <name evidence="1" type="ORF">PYCCODRAFT_1050818</name>
</gene>
<organism evidence="1 2">
    <name type="scientific">Trametes coccinea (strain BRFM310)</name>
    <name type="common">Pycnoporus coccineus</name>
    <dbReference type="NCBI Taxonomy" id="1353009"/>
    <lineage>
        <taxon>Eukaryota</taxon>
        <taxon>Fungi</taxon>
        <taxon>Dikarya</taxon>
        <taxon>Basidiomycota</taxon>
        <taxon>Agaricomycotina</taxon>
        <taxon>Agaricomycetes</taxon>
        <taxon>Polyporales</taxon>
        <taxon>Polyporaceae</taxon>
        <taxon>Trametes</taxon>
    </lineage>
</organism>
<reference evidence="1 2" key="1">
    <citation type="journal article" date="2015" name="Biotechnol. Biofuels">
        <title>Enhanced degradation of softwood versus hardwood by the white-rot fungus Pycnoporus coccineus.</title>
        <authorList>
            <person name="Couturier M."/>
            <person name="Navarro D."/>
            <person name="Chevret D."/>
            <person name="Henrissat B."/>
            <person name="Piumi F."/>
            <person name="Ruiz-Duenas F.J."/>
            <person name="Martinez A.T."/>
            <person name="Grigoriev I.V."/>
            <person name="Riley R."/>
            <person name="Lipzen A."/>
            <person name="Berrin J.G."/>
            <person name="Master E.R."/>
            <person name="Rosso M.N."/>
        </authorList>
    </citation>
    <scope>NUCLEOTIDE SEQUENCE [LARGE SCALE GENOMIC DNA]</scope>
    <source>
        <strain evidence="1 2">BRFM310</strain>
    </source>
</reference>
<evidence type="ECO:0000313" key="2">
    <source>
        <dbReference type="Proteomes" id="UP000193067"/>
    </source>
</evidence>
<evidence type="ECO:0008006" key="3">
    <source>
        <dbReference type="Google" id="ProtNLM"/>
    </source>
</evidence>
<sequence>MGQFWNLINIEQREEYGGVKLGEWLFAHHHVDSMDELRLPCLPRAFDRWLTGSESPTQLQHSGLLKLPNEMLDMVFAEIRDPTGSMLRFALTCRRLLAIGKRHIVMFIGCAVPTWAHCRLICLGANLDSVDDLPQGMLTDSELAIIAAAKPEIYERNGRLPDDPAIWSREPVQDFLNLLGPQLTQSEIERRYYSGKEFHQKWTLEETSFTWGPLDWRAENEDDWTRYKALLNSYPEGREVLCNLSKGVYVSRDSLDVSKDITLAHILISQICWSDDESCSLPTYGFEERIRRGVWAGDRFCITTLDNLPKLESGEWKDVSESEELELEEMLNTLAEFDLPR</sequence>
<evidence type="ECO:0000313" key="1">
    <source>
        <dbReference type="EMBL" id="OSC97973.1"/>
    </source>
</evidence>
<dbReference type="Proteomes" id="UP000193067">
    <property type="component" value="Unassembled WGS sequence"/>
</dbReference>